<organism evidence="2 3">
    <name type="scientific">Paractinoplanes lichenicola</name>
    <dbReference type="NCBI Taxonomy" id="2802976"/>
    <lineage>
        <taxon>Bacteria</taxon>
        <taxon>Bacillati</taxon>
        <taxon>Actinomycetota</taxon>
        <taxon>Actinomycetes</taxon>
        <taxon>Micromonosporales</taxon>
        <taxon>Micromonosporaceae</taxon>
        <taxon>Paractinoplanes</taxon>
    </lineage>
</organism>
<dbReference type="Proteomes" id="UP000598996">
    <property type="component" value="Unassembled WGS sequence"/>
</dbReference>
<comment type="caution">
    <text evidence="2">The sequence shown here is derived from an EMBL/GenBank/DDBJ whole genome shotgun (WGS) entry which is preliminary data.</text>
</comment>
<gene>
    <name evidence="2" type="ORF">JKJ07_30950</name>
</gene>
<dbReference type="EMBL" id="JAENHO010000009">
    <property type="protein sequence ID" value="MBL7258738.1"/>
    <property type="molecule type" value="Genomic_DNA"/>
</dbReference>
<evidence type="ECO:0000256" key="1">
    <source>
        <dbReference type="SAM" id="MobiDB-lite"/>
    </source>
</evidence>
<protein>
    <submittedName>
        <fullName evidence="2">Uncharacterized protein</fullName>
    </submittedName>
</protein>
<reference evidence="2 3" key="1">
    <citation type="submission" date="2021-01" db="EMBL/GenBank/DDBJ databases">
        <title>Actinoplanes sp. nov. LDG1-01 isolated from lichen.</title>
        <authorList>
            <person name="Saeng-In P."/>
            <person name="Phongsopitanun W."/>
            <person name="Kanchanasin P."/>
            <person name="Yuki M."/>
            <person name="Kudo T."/>
            <person name="Ohkuma M."/>
            <person name="Tanasupawat S."/>
        </authorList>
    </citation>
    <scope>NUCLEOTIDE SEQUENCE [LARGE SCALE GENOMIC DNA]</scope>
    <source>
        <strain evidence="2 3">LDG1-01</strain>
    </source>
</reference>
<feature type="compositionally biased region" description="Basic and acidic residues" evidence="1">
    <location>
        <begin position="83"/>
        <end position="96"/>
    </location>
</feature>
<evidence type="ECO:0000313" key="2">
    <source>
        <dbReference type="EMBL" id="MBL7258738.1"/>
    </source>
</evidence>
<sequence length="112" mass="12655">MTEPSQDELMNASAAFLPFVQRWDLPLNPEDMDQIVWALLLYSRSPLSWEEIAAAAHRQIDVHEEGNRRMSEAMTQAAKRRSVPHEATDGDRRDVAGQRPITGQGQPDVDET</sequence>
<keyword evidence="3" id="KW-1185">Reference proteome</keyword>
<name>A0ABS1VWN4_9ACTN</name>
<dbReference type="RefSeq" id="WP_202995397.1">
    <property type="nucleotide sequence ID" value="NZ_JAENHO010000009.1"/>
</dbReference>
<accession>A0ABS1VWN4</accession>
<feature type="region of interest" description="Disordered" evidence="1">
    <location>
        <begin position="64"/>
        <end position="112"/>
    </location>
</feature>
<evidence type="ECO:0000313" key="3">
    <source>
        <dbReference type="Proteomes" id="UP000598996"/>
    </source>
</evidence>
<proteinExistence type="predicted"/>